<organism evidence="1 2">
    <name type="scientific">Patellaria atrata CBS 101060</name>
    <dbReference type="NCBI Taxonomy" id="1346257"/>
    <lineage>
        <taxon>Eukaryota</taxon>
        <taxon>Fungi</taxon>
        <taxon>Dikarya</taxon>
        <taxon>Ascomycota</taxon>
        <taxon>Pezizomycotina</taxon>
        <taxon>Dothideomycetes</taxon>
        <taxon>Dothideomycetes incertae sedis</taxon>
        <taxon>Patellariales</taxon>
        <taxon>Patellariaceae</taxon>
        <taxon>Patellaria</taxon>
    </lineage>
</organism>
<reference evidence="1" key="1">
    <citation type="journal article" date="2020" name="Stud. Mycol.">
        <title>101 Dothideomycetes genomes: a test case for predicting lifestyles and emergence of pathogens.</title>
        <authorList>
            <person name="Haridas S."/>
            <person name="Albert R."/>
            <person name="Binder M."/>
            <person name="Bloem J."/>
            <person name="Labutti K."/>
            <person name="Salamov A."/>
            <person name="Andreopoulos B."/>
            <person name="Baker S."/>
            <person name="Barry K."/>
            <person name="Bills G."/>
            <person name="Bluhm B."/>
            <person name="Cannon C."/>
            <person name="Castanera R."/>
            <person name="Culley D."/>
            <person name="Daum C."/>
            <person name="Ezra D."/>
            <person name="Gonzalez J."/>
            <person name="Henrissat B."/>
            <person name="Kuo A."/>
            <person name="Liang C."/>
            <person name="Lipzen A."/>
            <person name="Lutzoni F."/>
            <person name="Magnuson J."/>
            <person name="Mondo S."/>
            <person name="Nolan M."/>
            <person name="Ohm R."/>
            <person name="Pangilinan J."/>
            <person name="Park H.-J."/>
            <person name="Ramirez L."/>
            <person name="Alfaro M."/>
            <person name="Sun H."/>
            <person name="Tritt A."/>
            <person name="Yoshinaga Y."/>
            <person name="Zwiers L.-H."/>
            <person name="Turgeon B."/>
            <person name="Goodwin S."/>
            <person name="Spatafora J."/>
            <person name="Crous P."/>
            <person name="Grigoriev I."/>
        </authorList>
    </citation>
    <scope>NUCLEOTIDE SEQUENCE</scope>
    <source>
        <strain evidence="1">CBS 101060</strain>
    </source>
</reference>
<dbReference type="OrthoDB" id="2520703at2759"/>
<evidence type="ECO:0008006" key="3">
    <source>
        <dbReference type="Google" id="ProtNLM"/>
    </source>
</evidence>
<dbReference type="Proteomes" id="UP000799429">
    <property type="component" value="Unassembled WGS sequence"/>
</dbReference>
<dbReference type="AlphaFoldDB" id="A0A9P4VX31"/>
<name>A0A9P4VX31_9PEZI</name>
<accession>A0A9P4VX31</accession>
<gene>
    <name evidence="1" type="ORF">M501DRAFT_83199</name>
</gene>
<keyword evidence="2" id="KW-1185">Reference proteome</keyword>
<evidence type="ECO:0000313" key="2">
    <source>
        <dbReference type="Proteomes" id="UP000799429"/>
    </source>
</evidence>
<comment type="caution">
    <text evidence="1">The sequence shown here is derived from an EMBL/GenBank/DDBJ whole genome shotgun (WGS) entry which is preliminary data.</text>
</comment>
<proteinExistence type="predicted"/>
<protein>
    <recommendedName>
        <fullName evidence="3">F-box domain-containing protein</fullName>
    </recommendedName>
</protein>
<dbReference type="EMBL" id="MU006089">
    <property type="protein sequence ID" value="KAF2843374.1"/>
    <property type="molecule type" value="Genomic_DNA"/>
</dbReference>
<sequence length="108" mass="12303">MPVPTSRAITNALRNPATQAHQPVDHINRLSNELLLEIFDHFRKVCPDLSEDDADYGAGNQDLYNLCLVSPRFKDLATRPLYQDIAIGRTPKLKDKMVYLLRTIKKTP</sequence>
<evidence type="ECO:0000313" key="1">
    <source>
        <dbReference type="EMBL" id="KAF2843374.1"/>
    </source>
</evidence>